<feature type="transmembrane region" description="Helical" evidence="3">
    <location>
        <begin position="231"/>
        <end position="256"/>
    </location>
</feature>
<dbReference type="GO" id="GO:0005886">
    <property type="term" value="C:plasma membrane"/>
    <property type="evidence" value="ECO:0007669"/>
    <property type="project" value="TreeGrafter"/>
</dbReference>
<reference evidence="4" key="1">
    <citation type="submission" date="2025-08" db="UniProtKB">
        <authorList>
            <consortium name="Ensembl"/>
        </authorList>
    </citation>
    <scope>IDENTIFICATION</scope>
</reference>
<dbReference type="OMA" id="FIPWIVF"/>
<dbReference type="SUPFAM" id="SSF103473">
    <property type="entry name" value="MFS general substrate transporter"/>
    <property type="match status" value="1"/>
</dbReference>
<dbReference type="PANTHER" id="PTHR11328:SF24">
    <property type="entry name" value="MAJOR FACILITATOR SUPERFAMILY (MFS) PROFILE DOMAIN-CONTAINING PROTEIN"/>
    <property type="match status" value="1"/>
</dbReference>
<comment type="subcellular location">
    <subcellularLocation>
        <location evidence="1">Membrane</location>
        <topology evidence="1">Multi-pass membrane protein</topology>
    </subcellularLocation>
</comment>
<evidence type="ECO:0000313" key="4">
    <source>
        <dbReference type="Ensembl" id="ENSEBUP00000001953.1"/>
    </source>
</evidence>
<dbReference type="InterPro" id="IPR039672">
    <property type="entry name" value="MFS_2"/>
</dbReference>
<dbReference type="GO" id="GO:0015293">
    <property type="term" value="F:symporter activity"/>
    <property type="evidence" value="ECO:0007669"/>
    <property type="project" value="InterPro"/>
</dbReference>
<keyword evidence="3" id="KW-1133">Transmembrane helix</keyword>
<feature type="transmembrane region" description="Helical" evidence="3">
    <location>
        <begin position="46"/>
        <end position="65"/>
    </location>
</feature>
<dbReference type="InterPro" id="IPR036259">
    <property type="entry name" value="MFS_trans_sf"/>
</dbReference>
<feature type="transmembrane region" description="Helical" evidence="3">
    <location>
        <begin position="137"/>
        <end position="155"/>
    </location>
</feature>
<dbReference type="AlphaFoldDB" id="A0A8C4N629"/>
<keyword evidence="3" id="KW-0812">Transmembrane</keyword>
<feature type="transmembrane region" description="Helical" evidence="3">
    <location>
        <begin position="304"/>
        <end position="328"/>
    </location>
</feature>
<dbReference type="GeneTree" id="ENSGT00390000005318"/>
<keyword evidence="5" id="KW-1185">Reference proteome</keyword>
<reference evidence="4" key="2">
    <citation type="submission" date="2025-09" db="UniProtKB">
        <authorList>
            <consortium name="Ensembl"/>
        </authorList>
    </citation>
    <scope>IDENTIFICATION</scope>
</reference>
<feature type="transmembrane region" description="Helical" evidence="3">
    <location>
        <begin position="262"/>
        <end position="283"/>
    </location>
</feature>
<evidence type="ECO:0000256" key="2">
    <source>
        <dbReference type="ARBA" id="ARBA00008335"/>
    </source>
</evidence>
<dbReference type="Proteomes" id="UP000694388">
    <property type="component" value="Unplaced"/>
</dbReference>
<evidence type="ECO:0000256" key="1">
    <source>
        <dbReference type="ARBA" id="ARBA00004141"/>
    </source>
</evidence>
<dbReference type="GO" id="GO:0008643">
    <property type="term" value="P:carbohydrate transport"/>
    <property type="evidence" value="ECO:0007669"/>
    <property type="project" value="InterPro"/>
</dbReference>
<dbReference type="PANTHER" id="PTHR11328">
    <property type="entry name" value="MAJOR FACILITATOR SUPERFAMILY DOMAIN-CONTAINING PROTEIN"/>
    <property type="match status" value="1"/>
</dbReference>
<accession>A0A8C4N629</accession>
<evidence type="ECO:0000313" key="5">
    <source>
        <dbReference type="Proteomes" id="UP000694388"/>
    </source>
</evidence>
<evidence type="ECO:0000256" key="3">
    <source>
        <dbReference type="SAM" id="Phobius"/>
    </source>
</evidence>
<comment type="similarity">
    <text evidence="2">Belongs to the major facilitator superfamily.</text>
</comment>
<organism evidence="4 5">
    <name type="scientific">Eptatretus burgeri</name>
    <name type="common">Inshore hagfish</name>
    <dbReference type="NCBI Taxonomy" id="7764"/>
    <lineage>
        <taxon>Eukaryota</taxon>
        <taxon>Metazoa</taxon>
        <taxon>Chordata</taxon>
        <taxon>Craniata</taxon>
        <taxon>Vertebrata</taxon>
        <taxon>Cyclostomata</taxon>
        <taxon>Myxini</taxon>
        <taxon>Myxiniformes</taxon>
        <taxon>Myxinidae</taxon>
        <taxon>Eptatretinae</taxon>
        <taxon>Eptatretus</taxon>
    </lineage>
</organism>
<sequence length="372" mass="42527">MPNPHFNMTLSNPPSCLFPQNPKLRTYSKVCFALGGVPYQMTENVIGFYLPIFLLDIVQIWSLWLQLEAWEVSLVQFVGRAWDAITDPTVGFLVSRSPRTRLGRFIPWIVFSTPFAVVFYFLLWFTPYFGSCGSCKVGWYLIFYCLFKMVLHVPYSSLTMFLSHKTEERDSATAYRTLFPLKTSQQQNFGGSFPEEPSGHLVLGLYRDRKRSMHGFKQVSKPSEMSEHQEYVTIWQIFVLAFLQWWIPFLIALVTVPRNVPLAFVVCAACGVTVATTSLIPWSMLPDTIMDFKKKYGDYPGQEALFYSFYVFFNKFAVGICLALSMLILDSVGYKTCKDNTRSLVLTLRLLMAPAPIIFGLIGISALICYKL</sequence>
<dbReference type="Pfam" id="PF13347">
    <property type="entry name" value="MFS_2"/>
    <property type="match status" value="2"/>
</dbReference>
<keyword evidence="3" id="KW-0472">Membrane</keyword>
<protein>
    <submittedName>
        <fullName evidence="4">Si:ch211-224l10.4</fullName>
    </submittedName>
</protein>
<dbReference type="Ensembl" id="ENSEBUT00000002297.1">
    <property type="protein sequence ID" value="ENSEBUP00000001953.1"/>
    <property type="gene ID" value="ENSEBUG00000001539.1"/>
</dbReference>
<proteinExistence type="inferred from homology"/>
<feature type="transmembrane region" description="Helical" evidence="3">
    <location>
        <begin position="105"/>
        <end position="125"/>
    </location>
</feature>
<feature type="transmembrane region" description="Helical" evidence="3">
    <location>
        <begin position="348"/>
        <end position="370"/>
    </location>
</feature>
<name>A0A8C4N629_EPTBU</name>